<evidence type="ECO:0000313" key="2">
    <source>
        <dbReference type="Proteomes" id="UP000198287"/>
    </source>
</evidence>
<proteinExistence type="predicted"/>
<name>A0A226D4K2_FOLCA</name>
<reference evidence="1 2" key="1">
    <citation type="submission" date="2015-12" db="EMBL/GenBank/DDBJ databases">
        <title>The genome of Folsomia candida.</title>
        <authorList>
            <person name="Faddeeva A."/>
            <person name="Derks M.F."/>
            <person name="Anvar Y."/>
            <person name="Smit S."/>
            <person name="Van Straalen N."/>
            <person name="Roelofs D."/>
        </authorList>
    </citation>
    <scope>NUCLEOTIDE SEQUENCE [LARGE SCALE GENOMIC DNA]</scope>
    <source>
        <strain evidence="1 2">VU population</strain>
        <tissue evidence="1">Whole body</tissue>
    </source>
</reference>
<accession>A0A226D4K2</accession>
<gene>
    <name evidence="1" type="ORF">Fcan01_25124</name>
</gene>
<dbReference type="Proteomes" id="UP000198287">
    <property type="component" value="Unassembled WGS sequence"/>
</dbReference>
<evidence type="ECO:0000313" key="1">
    <source>
        <dbReference type="EMBL" id="OXA40113.1"/>
    </source>
</evidence>
<keyword evidence="2" id="KW-1185">Reference proteome</keyword>
<comment type="caution">
    <text evidence="1">The sequence shown here is derived from an EMBL/GenBank/DDBJ whole genome shotgun (WGS) entry which is preliminary data.</text>
</comment>
<protein>
    <submittedName>
        <fullName evidence="1">Uncharacterized protein</fullName>
    </submittedName>
</protein>
<organism evidence="1 2">
    <name type="scientific">Folsomia candida</name>
    <name type="common">Springtail</name>
    <dbReference type="NCBI Taxonomy" id="158441"/>
    <lineage>
        <taxon>Eukaryota</taxon>
        <taxon>Metazoa</taxon>
        <taxon>Ecdysozoa</taxon>
        <taxon>Arthropoda</taxon>
        <taxon>Hexapoda</taxon>
        <taxon>Collembola</taxon>
        <taxon>Entomobryomorpha</taxon>
        <taxon>Isotomoidea</taxon>
        <taxon>Isotomidae</taxon>
        <taxon>Proisotominae</taxon>
        <taxon>Folsomia</taxon>
    </lineage>
</organism>
<dbReference type="AlphaFoldDB" id="A0A226D4K2"/>
<sequence>MTTILPALGGGGVTRSRVSGLNRVLCKRKGIEISRNPILPDATVVKGLALFFLARNRYPGNTLPGQTFALHDLKLFLLVFAQHRTTFFLAFENLGVFRVSVTLELVDFTEILVELILTPKLKVPMPSLLEVWEDYFIQKNLKSYMKVWPVQYYWERERKLTTENFKIEDE</sequence>
<dbReference type="EMBL" id="LNIX01000035">
    <property type="protein sequence ID" value="OXA40113.1"/>
    <property type="molecule type" value="Genomic_DNA"/>
</dbReference>